<dbReference type="Proteomes" id="UP000010843">
    <property type="component" value="Chromosome"/>
</dbReference>
<name>L0JMG7_NATP1</name>
<sequence length="177" mass="19145">MNRRTVLRTAGVAAVAGLSGCLDTLREHYQGSFQGLIPLEIKSEADRHYNIVLEAYESGTDRQTYDESYTVTPDQTVSAPHLDAIEQSFRVTKFVDADGDRTSREVTLRPETELVTVRITDDDLILDIERGEAADGEPTPPSEPPDGPAGNESNVSDGDSTNATETNETTPDSDGSA</sequence>
<gene>
    <name evidence="2" type="ordered locus">Natpe_2203</name>
</gene>
<feature type="compositionally biased region" description="Pro residues" evidence="1">
    <location>
        <begin position="138"/>
        <end position="147"/>
    </location>
</feature>
<dbReference type="GeneID" id="14335366"/>
<dbReference type="RefSeq" id="WP_015299028.1">
    <property type="nucleotide sequence ID" value="NC_019962.1"/>
</dbReference>
<feature type="region of interest" description="Disordered" evidence="1">
    <location>
        <begin position="127"/>
        <end position="177"/>
    </location>
</feature>
<evidence type="ECO:0000256" key="1">
    <source>
        <dbReference type="SAM" id="MobiDB-lite"/>
    </source>
</evidence>
<dbReference type="HOGENOM" id="CLU_119368_0_0_2"/>
<dbReference type="PROSITE" id="PS51257">
    <property type="entry name" value="PROKAR_LIPOPROTEIN"/>
    <property type="match status" value="1"/>
</dbReference>
<dbReference type="EMBL" id="CP003372">
    <property type="protein sequence ID" value="AGB32028.1"/>
    <property type="molecule type" value="Genomic_DNA"/>
</dbReference>
<reference evidence="3" key="1">
    <citation type="submission" date="2012-02" db="EMBL/GenBank/DDBJ databases">
        <title>Complete sequence of chromosome of Natrinema pellirubrum DSM 15624.</title>
        <authorList>
            <person name="Lucas S."/>
            <person name="Han J."/>
            <person name="Lapidus A."/>
            <person name="Cheng J.-F."/>
            <person name="Goodwin L."/>
            <person name="Pitluck S."/>
            <person name="Peters L."/>
            <person name="Teshima H."/>
            <person name="Detter J.C."/>
            <person name="Han C."/>
            <person name="Tapia R."/>
            <person name="Land M."/>
            <person name="Hauser L."/>
            <person name="Kyrpides N."/>
            <person name="Ivanova N."/>
            <person name="Pagani I."/>
            <person name="Sproer C."/>
            <person name="Anderson I."/>
            <person name="Woyke T."/>
        </authorList>
    </citation>
    <scope>NUCLEOTIDE SEQUENCE [LARGE SCALE GENOMIC DNA]</scope>
    <source>
        <strain evidence="3">DSM 15624 / JCM 10476 / NCIMB 786</strain>
    </source>
</reference>
<evidence type="ECO:0000313" key="2">
    <source>
        <dbReference type="EMBL" id="AGB32028.1"/>
    </source>
</evidence>
<dbReference type="KEGG" id="npe:Natpe_2203"/>
<feature type="compositionally biased region" description="Polar residues" evidence="1">
    <location>
        <begin position="151"/>
        <end position="177"/>
    </location>
</feature>
<evidence type="ECO:0000313" key="3">
    <source>
        <dbReference type="Proteomes" id="UP000010843"/>
    </source>
</evidence>
<accession>L0JMG7</accession>
<dbReference type="eggNOG" id="arCOG09374">
    <property type="taxonomic scope" value="Archaea"/>
</dbReference>
<organism evidence="2 3">
    <name type="scientific">Natrinema pellirubrum (strain DSM 15624 / CIP 106293 / JCM 10476 / NCIMB 786 / 157)</name>
    <dbReference type="NCBI Taxonomy" id="797303"/>
    <lineage>
        <taxon>Archaea</taxon>
        <taxon>Methanobacteriati</taxon>
        <taxon>Methanobacteriota</taxon>
        <taxon>Stenosarchaea group</taxon>
        <taxon>Halobacteria</taxon>
        <taxon>Halobacteriales</taxon>
        <taxon>Natrialbaceae</taxon>
        <taxon>Natrinema</taxon>
    </lineage>
</organism>
<dbReference type="AlphaFoldDB" id="L0JMG7"/>
<protein>
    <submittedName>
        <fullName evidence="2">Uncharacterized protein</fullName>
    </submittedName>
</protein>
<proteinExistence type="predicted"/>